<dbReference type="RefSeq" id="WP_114279014.1">
    <property type="nucleotide sequence ID" value="NZ_QPJY01000002.1"/>
</dbReference>
<dbReference type="AlphaFoldDB" id="A0A369CDW8"/>
<keyword evidence="8" id="KW-1185">Reference proteome</keyword>
<evidence type="ECO:0000313" key="7">
    <source>
        <dbReference type="EMBL" id="RCX32200.1"/>
    </source>
</evidence>
<evidence type="ECO:0000256" key="5">
    <source>
        <dbReference type="SAM" id="SignalP"/>
    </source>
</evidence>
<dbReference type="GO" id="GO:0009055">
    <property type="term" value="F:electron transfer activity"/>
    <property type="evidence" value="ECO:0007669"/>
    <property type="project" value="InterPro"/>
</dbReference>
<evidence type="ECO:0000256" key="2">
    <source>
        <dbReference type="ARBA" id="ARBA00022723"/>
    </source>
</evidence>
<keyword evidence="3 4" id="KW-0408">Iron</keyword>
<dbReference type="SUPFAM" id="SSF46626">
    <property type="entry name" value="Cytochrome c"/>
    <property type="match status" value="2"/>
</dbReference>
<dbReference type="Pfam" id="PF13442">
    <property type="entry name" value="Cytochrome_CBB3"/>
    <property type="match status" value="1"/>
</dbReference>
<dbReference type="PROSITE" id="PS51007">
    <property type="entry name" value="CYTC"/>
    <property type="match status" value="2"/>
</dbReference>
<feature type="domain" description="Cytochrome c" evidence="6">
    <location>
        <begin position="165"/>
        <end position="240"/>
    </location>
</feature>
<dbReference type="InterPro" id="IPR036909">
    <property type="entry name" value="Cyt_c-like_dom_sf"/>
</dbReference>
<accession>A0A369CDW8</accession>
<evidence type="ECO:0000256" key="4">
    <source>
        <dbReference type="PROSITE-ProRule" id="PRU00433"/>
    </source>
</evidence>
<feature type="signal peptide" evidence="5">
    <location>
        <begin position="1"/>
        <end position="35"/>
    </location>
</feature>
<gene>
    <name evidence="7" type="ORF">DFQ59_102560</name>
</gene>
<keyword evidence="5" id="KW-0732">Signal</keyword>
<dbReference type="Gene3D" id="1.10.760.10">
    <property type="entry name" value="Cytochrome c-like domain"/>
    <property type="match status" value="2"/>
</dbReference>
<reference evidence="7 8" key="1">
    <citation type="submission" date="2018-07" db="EMBL/GenBank/DDBJ databases">
        <title>Genomic Encyclopedia of Type Strains, Phase IV (KMG-IV): sequencing the most valuable type-strain genomes for metagenomic binning, comparative biology and taxonomic classification.</title>
        <authorList>
            <person name="Goeker M."/>
        </authorList>
    </citation>
    <scope>NUCLEOTIDE SEQUENCE [LARGE SCALE GENOMIC DNA]</scope>
    <source>
        <strain evidence="7 8">DSM 26407</strain>
    </source>
</reference>
<protein>
    <submittedName>
        <fullName evidence="7">Thiosulfate dehydrogenase</fullName>
    </submittedName>
</protein>
<dbReference type="Proteomes" id="UP000252707">
    <property type="component" value="Unassembled WGS sequence"/>
</dbReference>
<evidence type="ECO:0000256" key="3">
    <source>
        <dbReference type="ARBA" id="ARBA00023004"/>
    </source>
</evidence>
<proteinExistence type="predicted"/>
<name>A0A369CDW8_9GAMM</name>
<keyword evidence="1 4" id="KW-0349">Heme</keyword>
<dbReference type="OrthoDB" id="9811281at2"/>
<comment type="caution">
    <text evidence="7">The sequence shown here is derived from an EMBL/GenBank/DDBJ whole genome shotgun (WGS) entry which is preliminary data.</text>
</comment>
<evidence type="ECO:0000256" key="1">
    <source>
        <dbReference type="ARBA" id="ARBA00022617"/>
    </source>
</evidence>
<feature type="domain" description="Cytochrome c" evidence="6">
    <location>
        <begin position="38"/>
        <end position="149"/>
    </location>
</feature>
<dbReference type="GO" id="GO:0020037">
    <property type="term" value="F:heme binding"/>
    <property type="evidence" value="ECO:0007669"/>
    <property type="project" value="InterPro"/>
</dbReference>
<dbReference type="EMBL" id="QPJY01000002">
    <property type="protein sequence ID" value="RCX32200.1"/>
    <property type="molecule type" value="Genomic_DNA"/>
</dbReference>
<dbReference type="InterPro" id="IPR009056">
    <property type="entry name" value="Cyt_c-like_dom"/>
</dbReference>
<dbReference type="GO" id="GO:0046872">
    <property type="term" value="F:metal ion binding"/>
    <property type="evidence" value="ECO:0007669"/>
    <property type="project" value="UniProtKB-KW"/>
</dbReference>
<feature type="chain" id="PRO_5017059738" evidence="5">
    <location>
        <begin position="36"/>
        <end position="241"/>
    </location>
</feature>
<evidence type="ECO:0000313" key="8">
    <source>
        <dbReference type="Proteomes" id="UP000252707"/>
    </source>
</evidence>
<dbReference type="Pfam" id="PF00034">
    <property type="entry name" value="Cytochrom_C"/>
    <property type="match status" value="1"/>
</dbReference>
<sequence length="241" mass="25543">MKLHQALFPVPVLRISVSLLAIAGLLAGTMATATADEASIARGGRLYDKWWAVNEAEKPTETHPAYPGENYKGDATWRCKECHGWDLQGKDGAYSEGKHATGIAGVQGYAGKDPAAVAAIIRDQTHGYTPAMLTDADVMDLANFIANGQVDMHQYVDYPSLKSKGDAAQGKVYFDTICAGCHGVDGKKVADADPLGSVASNGPEMMSKVLNGQPGEAMPALRALDHQIAADIVAHLQTLPR</sequence>
<organism evidence="7 8">
    <name type="scientific">Thioalbus denitrificans</name>
    <dbReference type="NCBI Taxonomy" id="547122"/>
    <lineage>
        <taxon>Bacteria</taxon>
        <taxon>Pseudomonadati</taxon>
        <taxon>Pseudomonadota</taxon>
        <taxon>Gammaproteobacteria</taxon>
        <taxon>Chromatiales</taxon>
        <taxon>Ectothiorhodospiraceae</taxon>
        <taxon>Thioalbus</taxon>
    </lineage>
</organism>
<keyword evidence="2 4" id="KW-0479">Metal-binding</keyword>
<evidence type="ECO:0000259" key="6">
    <source>
        <dbReference type="PROSITE" id="PS51007"/>
    </source>
</evidence>